<evidence type="ECO:0000313" key="3">
    <source>
        <dbReference type="Proteomes" id="UP000036834"/>
    </source>
</evidence>
<dbReference type="RefSeq" id="WP_049737781.1">
    <property type="nucleotide sequence ID" value="NZ_BJON01000012.1"/>
</dbReference>
<reference evidence="2" key="2">
    <citation type="submission" date="2015-07" db="EMBL/GenBank/DDBJ databases">
        <title>MeaNS - Measles Nucleotide Surveillance Program.</title>
        <authorList>
            <person name="Tran T."/>
            <person name="Druce J."/>
        </authorList>
    </citation>
    <scope>NUCLEOTIDE SEQUENCE</scope>
    <source>
        <strain evidence="2">DSM 9887</strain>
    </source>
</reference>
<dbReference type="STRING" id="54915.ADS79_07510"/>
<evidence type="ECO:0000313" key="2">
    <source>
        <dbReference type="EMBL" id="KNB73774.1"/>
    </source>
</evidence>
<dbReference type="PATRIC" id="fig|54915.3.peg.6935"/>
<evidence type="ECO:0000313" key="1">
    <source>
        <dbReference type="EMBL" id="GED69384.1"/>
    </source>
</evidence>
<dbReference type="OrthoDB" id="2621843at2"/>
<dbReference type="InterPro" id="IPR037026">
    <property type="entry name" value="Vgr_OB-fold_dom_sf"/>
</dbReference>
<reference evidence="3" key="1">
    <citation type="submission" date="2015-07" db="EMBL/GenBank/DDBJ databases">
        <title>Genome sequencing project for genomic taxonomy and phylogenomics of Bacillus-like bacteria.</title>
        <authorList>
            <person name="Liu B."/>
            <person name="Wang J."/>
            <person name="Zhu Y."/>
            <person name="Liu G."/>
            <person name="Chen Q."/>
            <person name="Chen Z."/>
            <person name="Lan J."/>
            <person name="Che J."/>
            <person name="Ge C."/>
            <person name="Shi H."/>
            <person name="Pan Z."/>
            <person name="Liu X."/>
        </authorList>
    </citation>
    <scope>NUCLEOTIDE SEQUENCE [LARGE SCALE GENOMIC DNA]</scope>
    <source>
        <strain evidence="3">DSM 9887</strain>
    </source>
</reference>
<accession>A0A0K9YYK2</accession>
<protein>
    <submittedName>
        <fullName evidence="2">Uncharacterized protein</fullName>
    </submittedName>
</protein>
<evidence type="ECO:0000313" key="4">
    <source>
        <dbReference type="Proteomes" id="UP000319578"/>
    </source>
</evidence>
<dbReference type="EMBL" id="BJON01000012">
    <property type="protein sequence ID" value="GED69384.1"/>
    <property type="molecule type" value="Genomic_DNA"/>
</dbReference>
<dbReference type="Proteomes" id="UP000036834">
    <property type="component" value="Unassembled WGS sequence"/>
</dbReference>
<reference evidence="1 4" key="3">
    <citation type="submission" date="2019-06" db="EMBL/GenBank/DDBJ databases">
        <title>Whole genome shotgun sequence of Brevibacillus reuszeri NBRC 15719.</title>
        <authorList>
            <person name="Hosoyama A."/>
            <person name="Uohara A."/>
            <person name="Ohji S."/>
            <person name="Ichikawa N."/>
        </authorList>
    </citation>
    <scope>NUCLEOTIDE SEQUENCE [LARGE SCALE GENOMIC DNA]</scope>
    <source>
        <strain evidence="1 4">NBRC 15719</strain>
    </source>
</reference>
<dbReference type="Proteomes" id="UP000319578">
    <property type="component" value="Unassembled WGS sequence"/>
</dbReference>
<dbReference type="Gene3D" id="2.40.50.230">
    <property type="entry name" value="Gp5 N-terminal domain"/>
    <property type="match status" value="1"/>
</dbReference>
<name>A0A0K9YYK2_9BACL</name>
<keyword evidence="4" id="KW-1185">Reference proteome</keyword>
<dbReference type="EMBL" id="LGIQ01000005">
    <property type="protein sequence ID" value="KNB73774.1"/>
    <property type="molecule type" value="Genomic_DNA"/>
</dbReference>
<gene>
    <name evidence="2" type="ORF">ADS79_07510</name>
    <name evidence="1" type="ORF">BRE01_30860</name>
</gene>
<comment type="caution">
    <text evidence="2">The sequence shown here is derived from an EMBL/GenBank/DDBJ whole genome shotgun (WGS) entry which is preliminary data.</text>
</comment>
<proteinExistence type="predicted"/>
<organism evidence="2 3">
    <name type="scientific">Brevibacillus reuszeri</name>
    <dbReference type="NCBI Taxonomy" id="54915"/>
    <lineage>
        <taxon>Bacteria</taxon>
        <taxon>Bacillati</taxon>
        <taxon>Bacillota</taxon>
        <taxon>Bacilli</taxon>
        <taxon>Bacillales</taxon>
        <taxon>Paenibacillaceae</taxon>
        <taxon>Brevibacillus</taxon>
    </lineage>
</organism>
<sequence>MTPDPSGDLAKLIDGLVKKRLAEINVAFPCSILSYNKEKGIAVVQPLIQFSEDPPTPIQNVQALGMKKFVSIDRPPDIHFPELENGDVVYVVCADRQIRDALTGAVTQPSSKRIHDRNDAVIVGVFPCSL</sequence>
<dbReference type="AlphaFoldDB" id="A0A0K9YYK2"/>